<keyword evidence="2" id="KW-1185">Reference proteome</keyword>
<proteinExistence type="predicted"/>
<protein>
    <submittedName>
        <fullName evidence="1">Polyketide cyclase</fullName>
    </submittedName>
</protein>
<organism evidence="1 2">
    <name type="scientific">Brachybacterium tyrofermentans</name>
    <dbReference type="NCBI Taxonomy" id="47848"/>
    <lineage>
        <taxon>Bacteria</taxon>
        <taxon>Bacillati</taxon>
        <taxon>Actinomycetota</taxon>
        <taxon>Actinomycetes</taxon>
        <taxon>Micrococcales</taxon>
        <taxon>Dermabacteraceae</taxon>
        <taxon>Brachybacterium</taxon>
    </lineage>
</organism>
<dbReference type="SUPFAM" id="SSF55961">
    <property type="entry name" value="Bet v1-like"/>
    <property type="match status" value="1"/>
</dbReference>
<dbReference type="GeneID" id="303297969"/>
<reference evidence="2" key="1">
    <citation type="journal article" date="2019" name="Int. J. Syst. Evol. Microbiol.">
        <title>The Global Catalogue of Microorganisms (GCM) 10K type strain sequencing project: providing services to taxonomists for standard genome sequencing and annotation.</title>
        <authorList>
            <consortium name="The Broad Institute Genomics Platform"/>
            <consortium name="The Broad Institute Genome Sequencing Center for Infectious Disease"/>
            <person name="Wu L."/>
            <person name="Ma J."/>
        </authorList>
    </citation>
    <scope>NUCLEOTIDE SEQUENCE [LARGE SCALE GENOMIC DNA]</scope>
    <source>
        <strain evidence="2">CGMCC 1.16455</strain>
    </source>
</reference>
<dbReference type="Gene3D" id="3.30.530.20">
    <property type="match status" value="1"/>
</dbReference>
<sequence length="164" mass="17881">MTDHDPRLTTDDVPDEIERSIHIDATAETFFAIVCEPGWYINDGEYREHEVTTDGAVSTVVDPVHGTFSIVTEALEPPRRAVFRWLSGASAGAADDADASSTVVEFTIRPDGPTAADGVQLTVREHGFSTMSADAAVRRTTFEENSRGWIEELEVARTVAEAAR</sequence>
<evidence type="ECO:0000313" key="1">
    <source>
        <dbReference type="EMBL" id="MFC5298105.1"/>
    </source>
</evidence>
<dbReference type="InterPro" id="IPR023393">
    <property type="entry name" value="START-like_dom_sf"/>
</dbReference>
<dbReference type="RefSeq" id="WP_343924832.1">
    <property type="nucleotide sequence ID" value="NZ_BAAAIR010000043.1"/>
</dbReference>
<accession>A0ABW0FI93</accession>
<dbReference type="Proteomes" id="UP001595937">
    <property type="component" value="Unassembled WGS sequence"/>
</dbReference>
<gene>
    <name evidence="1" type="ORF">ACFPK8_11335</name>
</gene>
<dbReference type="EMBL" id="JBHSLN010000024">
    <property type="protein sequence ID" value="MFC5298105.1"/>
    <property type="molecule type" value="Genomic_DNA"/>
</dbReference>
<name>A0ABW0FI93_9MICO</name>
<comment type="caution">
    <text evidence="1">The sequence shown here is derived from an EMBL/GenBank/DDBJ whole genome shotgun (WGS) entry which is preliminary data.</text>
</comment>
<evidence type="ECO:0000313" key="2">
    <source>
        <dbReference type="Proteomes" id="UP001595937"/>
    </source>
</evidence>